<evidence type="ECO:0000313" key="2">
    <source>
        <dbReference type="EMBL" id="KAG0565178.1"/>
    </source>
</evidence>
<proteinExistence type="predicted"/>
<feature type="domain" description="Glycoside hydrolase 123 catalytic" evidence="1">
    <location>
        <begin position="492"/>
        <end position="602"/>
    </location>
</feature>
<dbReference type="PANTHER" id="PTHR37193">
    <property type="entry name" value="ALPHA-1,6-MANNOSYL-GLYCOPROTEIN 2-BETA-N-ACETYLGLUCOSAMINYLTRANSFERASE"/>
    <property type="match status" value="1"/>
</dbReference>
<dbReference type="InterPro" id="IPR025150">
    <property type="entry name" value="GH123_cat"/>
</dbReference>
<evidence type="ECO:0000259" key="1">
    <source>
        <dbReference type="Pfam" id="PF13320"/>
    </source>
</evidence>
<evidence type="ECO:0000313" key="3">
    <source>
        <dbReference type="Proteomes" id="UP000822688"/>
    </source>
</evidence>
<comment type="caution">
    <text evidence="2">The sequence shown here is derived from an EMBL/GenBank/DDBJ whole genome shotgun (WGS) entry which is preliminary data.</text>
</comment>
<keyword evidence="3" id="KW-1185">Reference proteome</keyword>
<name>A0A8T0H4U5_CERPU</name>
<sequence>MMQNNVDYVAPPPVEGVGGGGTGYGWNDGPQIGGAVLGSEIDVARHATVDLVHVWCMPSTAMIGHQEPPRPLEQVSLLAARNERESAQIAMRPKVSWTSGDMVGYLQIQCSDFCSSSGDSLKAGKEVTIRRVVPILGVPDALVPISLPSRIGLLPGETSALWVSIDVPVEQPPGVYTGEVCITAVRAETEAAASEKVVCEKMEIKKDLQSYLAQAEAVGSKSTQELTQALQSICEGLHQVLQSPLLSASCGDFGKMEIDEESQSPPCIRVQFSITVWDFVLPTTPSLPAVVGISETVIEDRYNLEHGSKEWYKSLDMHFDWLLQYRLSPYFCRWGDNMRVLTYTCPYPATHPKSQDYYSNPRLAAYAVPYAPVLSSTDIAKNVVKSELEILKHEPHWKKAYFYLWDEPVGFDQYEIIRSMAEEIRTTAPDARVLTTYYCGPSDPSINLGGFESFVKVPTFLRPHTQIFCTSEWVLGGREDLVKQITDEIQLENDEEWWTYVCMGPGELHPNWHLGMRGTQHRAVIWRVWKEGGTGFLYWGVNCYEKATSPAAEIRFRRGLPPGDGVLFYPGEVFNVGATLPVASVRLERFLSGMQDYEYLQLYSSMYGRHEALALLEKTGTYSGPERYTLDHGPIESLRGEVYRAYRPIT</sequence>
<dbReference type="PANTHER" id="PTHR37193:SF1">
    <property type="entry name" value="ALPHA-1,6-MANNOSYL-GLYCOPROTEIN 2-BETA-N-ACETYLGLUCOSAMINYLTRANSFERASE"/>
    <property type="match status" value="1"/>
</dbReference>
<gene>
    <name evidence="2" type="ORF">KC19_8G170500</name>
</gene>
<dbReference type="AlphaFoldDB" id="A0A8T0H4U5"/>
<dbReference type="Pfam" id="PF13320">
    <property type="entry name" value="GH123_cat"/>
    <property type="match status" value="1"/>
</dbReference>
<reference evidence="2" key="1">
    <citation type="submission" date="2020-06" db="EMBL/GenBank/DDBJ databases">
        <title>WGS assembly of Ceratodon purpureus strain R40.</title>
        <authorList>
            <person name="Carey S.B."/>
            <person name="Jenkins J."/>
            <person name="Shu S."/>
            <person name="Lovell J.T."/>
            <person name="Sreedasyam A."/>
            <person name="Maumus F."/>
            <person name="Tiley G.P."/>
            <person name="Fernandez-Pozo N."/>
            <person name="Barry K."/>
            <person name="Chen C."/>
            <person name="Wang M."/>
            <person name="Lipzen A."/>
            <person name="Daum C."/>
            <person name="Saski C.A."/>
            <person name="Payton A.C."/>
            <person name="Mcbreen J.C."/>
            <person name="Conrad R.E."/>
            <person name="Kollar L.M."/>
            <person name="Olsson S."/>
            <person name="Huttunen S."/>
            <person name="Landis J.B."/>
            <person name="Wickett N.J."/>
            <person name="Johnson M.G."/>
            <person name="Rensing S.A."/>
            <person name="Grimwood J."/>
            <person name="Schmutz J."/>
            <person name="Mcdaniel S.F."/>
        </authorList>
    </citation>
    <scope>NUCLEOTIDE SEQUENCE</scope>
    <source>
        <strain evidence="2">R40</strain>
    </source>
</reference>
<dbReference type="Proteomes" id="UP000822688">
    <property type="component" value="Chromosome 8"/>
</dbReference>
<protein>
    <recommendedName>
        <fullName evidence="1">Glycoside hydrolase 123 catalytic domain-containing protein</fullName>
    </recommendedName>
</protein>
<dbReference type="EMBL" id="CM026429">
    <property type="protein sequence ID" value="KAG0565178.1"/>
    <property type="molecule type" value="Genomic_DNA"/>
</dbReference>
<accession>A0A8T0H4U5</accession>
<organism evidence="2 3">
    <name type="scientific">Ceratodon purpureus</name>
    <name type="common">Fire moss</name>
    <name type="synonym">Dicranum purpureum</name>
    <dbReference type="NCBI Taxonomy" id="3225"/>
    <lineage>
        <taxon>Eukaryota</taxon>
        <taxon>Viridiplantae</taxon>
        <taxon>Streptophyta</taxon>
        <taxon>Embryophyta</taxon>
        <taxon>Bryophyta</taxon>
        <taxon>Bryophytina</taxon>
        <taxon>Bryopsida</taxon>
        <taxon>Dicranidae</taxon>
        <taxon>Pseudoditrichales</taxon>
        <taxon>Ditrichaceae</taxon>
        <taxon>Ceratodon</taxon>
    </lineage>
</organism>